<dbReference type="OrthoDB" id="4329349at2759"/>
<dbReference type="PANTHER" id="PTHR33048:SF105">
    <property type="match status" value="1"/>
</dbReference>
<dbReference type="InterPro" id="IPR052337">
    <property type="entry name" value="SAT4-like"/>
</dbReference>
<dbReference type="VEuPathDB" id="FungiDB:BTJ68_05021"/>
<reference evidence="9 10" key="1">
    <citation type="journal article" date="2018" name="BMC Genomics">
        <title>Genomic evidence for intraspecific hybridization in a clonal and extremely halotolerant yeast.</title>
        <authorList>
            <person name="Gostincar C."/>
            <person name="Stajich J.E."/>
            <person name="Zupancic J."/>
            <person name="Zalar P."/>
            <person name="Gunde-Cimerman N."/>
        </authorList>
    </citation>
    <scope>NUCLEOTIDE SEQUENCE [LARGE SCALE GENOMIC DNA]</scope>
    <source>
        <strain evidence="9 10">EXF-120</strain>
    </source>
</reference>
<keyword evidence="4 7" id="KW-0472">Membrane</keyword>
<keyword evidence="2 7" id="KW-0812">Transmembrane</keyword>
<feature type="region of interest" description="Disordered" evidence="6">
    <location>
        <begin position="407"/>
        <end position="436"/>
    </location>
</feature>
<feature type="transmembrane region" description="Helical" evidence="7">
    <location>
        <begin position="147"/>
        <end position="169"/>
    </location>
</feature>
<dbReference type="Pfam" id="PF20684">
    <property type="entry name" value="Fung_rhodopsin"/>
    <property type="match status" value="1"/>
</dbReference>
<comment type="similarity">
    <text evidence="5">Belongs to the SAT4 family.</text>
</comment>
<evidence type="ECO:0000256" key="4">
    <source>
        <dbReference type="ARBA" id="ARBA00023136"/>
    </source>
</evidence>
<dbReference type="AlphaFoldDB" id="A0A3M7IC16"/>
<dbReference type="InterPro" id="IPR049326">
    <property type="entry name" value="Rhodopsin_dom_fungi"/>
</dbReference>
<evidence type="ECO:0000256" key="2">
    <source>
        <dbReference type="ARBA" id="ARBA00022692"/>
    </source>
</evidence>
<evidence type="ECO:0000313" key="10">
    <source>
        <dbReference type="Proteomes" id="UP000281677"/>
    </source>
</evidence>
<organism evidence="9 10">
    <name type="scientific">Hortaea werneckii</name>
    <name type="common">Black yeast</name>
    <name type="synonym">Cladosporium werneckii</name>
    <dbReference type="NCBI Taxonomy" id="91943"/>
    <lineage>
        <taxon>Eukaryota</taxon>
        <taxon>Fungi</taxon>
        <taxon>Dikarya</taxon>
        <taxon>Ascomycota</taxon>
        <taxon>Pezizomycotina</taxon>
        <taxon>Dothideomycetes</taxon>
        <taxon>Dothideomycetidae</taxon>
        <taxon>Mycosphaerellales</taxon>
        <taxon>Teratosphaeriaceae</taxon>
        <taxon>Hortaea</taxon>
    </lineage>
</organism>
<comment type="subcellular location">
    <subcellularLocation>
        <location evidence="1">Membrane</location>
        <topology evidence="1">Multi-pass membrane protein</topology>
    </subcellularLocation>
</comment>
<evidence type="ECO:0000256" key="5">
    <source>
        <dbReference type="ARBA" id="ARBA00038359"/>
    </source>
</evidence>
<evidence type="ECO:0000313" key="9">
    <source>
        <dbReference type="EMBL" id="RMZ22876.1"/>
    </source>
</evidence>
<dbReference type="Proteomes" id="UP000281677">
    <property type="component" value="Unassembled WGS sequence"/>
</dbReference>
<evidence type="ECO:0000256" key="3">
    <source>
        <dbReference type="ARBA" id="ARBA00022989"/>
    </source>
</evidence>
<feature type="transmembrane region" description="Helical" evidence="7">
    <location>
        <begin position="232"/>
        <end position="254"/>
    </location>
</feature>
<accession>A0A3M7IC16</accession>
<gene>
    <name evidence="9" type="ORF">D0859_13089</name>
</gene>
<name>A0A3M7IC16_HORWE</name>
<evidence type="ECO:0000256" key="6">
    <source>
        <dbReference type="SAM" id="MobiDB-lite"/>
    </source>
</evidence>
<comment type="caution">
    <text evidence="9">The sequence shown here is derived from an EMBL/GenBank/DDBJ whole genome shotgun (WGS) entry which is preliminary data.</text>
</comment>
<feature type="transmembrane region" description="Helical" evidence="7">
    <location>
        <begin position="56"/>
        <end position="75"/>
    </location>
</feature>
<proteinExistence type="inferred from homology"/>
<evidence type="ECO:0000259" key="8">
    <source>
        <dbReference type="Pfam" id="PF20684"/>
    </source>
</evidence>
<dbReference type="GO" id="GO:0016020">
    <property type="term" value="C:membrane"/>
    <property type="evidence" value="ECO:0007669"/>
    <property type="project" value="UniProtKB-SubCell"/>
</dbReference>
<sequence length="436" mass="48012">MPTTSPPSTPQEQAAAARQFNIEVFTLLAFGILVTALRIYTRLSSVGWKKIQADDFLALFAVLCYSAETALAYSVGNAAHGLANNGLTPAERDALSPESPEYALRQLGSKIQLAGWATYGTVLWALKGSLLVYYTRLTANLGRDYEIRIYIGYGWVMISYVVVIFNLFLGCRPLHRYWQIDPDPGNVCHPAVSSQIVWVYFALNVATDTYLLSIPLPLLWKAKLKPLRKCALMVLFGGGVFVIACATLRCVLIVKDPINGAQLAGSWAVRETFVALVTTNLPMIYPFFAKLLGPWLNAWLSTVRPTQKTDDAPVMQGELVTIGQSGPTSKGRRSHPITHITYNESEERIVGPNQETSDVEAQSEWSSIKNGGGAQTRIIQREVEVNVVSQKRGVRDEEQDWQRQLAARFPEGPGEEGHFANARGPETTPRGAESAP</sequence>
<feature type="transmembrane region" description="Helical" evidence="7">
    <location>
        <begin position="197"/>
        <end position="220"/>
    </location>
</feature>
<evidence type="ECO:0000256" key="7">
    <source>
        <dbReference type="SAM" id="Phobius"/>
    </source>
</evidence>
<evidence type="ECO:0000256" key="1">
    <source>
        <dbReference type="ARBA" id="ARBA00004141"/>
    </source>
</evidence>
<protein>
    <recommendedName>
        <fullName evidence="8">Rhodopsin domain-containing protein</fullName>
    </recommendedName>
</protein>
<dbReference type="PANTHER" id="PTHR33048">
    <property type="entry name" value="PTH11-LIKE INTEGRAL MEMBRANE PROTEIN (AFU_ORTHOLOGUE AFUA_5G11245)"/>
    <property type="match status" value="1"/>
</dbReference>
<dbReference type="EMBL" id="QWIT01000529">
    <property type="protein sequence ID" value="RMZ22876.1"/>
    <property type="molecule type" value="Genomic_DNA"/>
</dbReference>
<feature type="domain" description="Rhodopsin" evidence="8">
    <location>
        <begin position="37"/>
        <end position="289"/>
    </location>
</feature>
<feature type="transmembrane region" description="Helical" evidence="7">
    <location>
        <begin position="20"/>
        <end position="40"/>
    </location>
</feature>
<keyword evidence="3 7" id="KW-1133">Transmembrane helix</keyword>
<feature type="transmembrane region" description="Helical" evidence="7">
    <location>
        <begin position="113"/>
        <end position="135"/>
    </location>
</feature>